<dbReference type="HOGENOM" id="CLU_1758978_0_0_1"/>
<dbReference type="InParanoid" id="I1S9Z1"/>
<reference evidence="3 4" key="1">
    <citation type="journal article" date="2007" name="Science">
        <title>The Fusarium graminearum genome reveals a link between localized polymorphism and pathogen specialization.</title>
        <authorList>
            <person name="Cuomo C.A."/>
            <person name="Gueldener U."/>
            <person name="Xu J.-R."/>
            <person name="Trail F."/>
            <person name="Turgeon B.G."/>
            <person name="Di Pietro A."/>
            <person name="Walton J.D."/>
            <person name="Ma L.-J."/>
            <person name="Baker S.E."/>
            <person name="Rep M."/>
            <person name="Adam G."/>
            <person name="Antoniw J."/>
            <person name="Baldwin T."/>
            <person name="Calvo S.E."/>
            <person name="Chang Y.-L."/>
            <person name="DeCaprio D."/>
            <person name="Gale L.R."/>
            <person name="Gnerre S."/>
            <person name="Goswami R.S."/>
            <person name="Hammond-Kosack K."/>
            <person name="Harris L.J."/>
            <person name="Hilburn K."/>
            <person name="Kennell J.C."/>
            <person name="Kroken S."/>
            <person name="Magnuson J.K."/>
            <person name="Mannhaupt G."/>
            <person name="Mauceli E.W."/>
            <person name="Mewes H.-W."/>
            <person name="Mitterbauer R."/>
            <person name="Muehlbauer G."/>
            <person name="Muensterkoetter M."/>
            <person name="Nelson D."/>
            <person name="O'Donnell K."/>
            <person name="Ouellet T."/>
            <person name="Qi W."/>
            <person name="Quesneville H."/>
            <person name="Roncero M.I.G."/>
            <person name="Seong K.-Y."/>
            <person name="Tetko I.V."/>
            <person name="Urban M."/>
            <person name="Waalwijk C."/>
            <person name="Ward T.J."/>
            <person name="Yao J."/>
            <person name="Birren B.W."/>
            <person name="Kistler H.C."/>
        </authorList>
    </citation>
    <scope>NUCLEOTIDE SEQUENCE [LARGE SCALE GENOMIC DNA]</scope>
    <source>
        <strain evidence="4">ATCC MYA-4620 / CBS 123657 / FGSC 9075 / NRRL 31084 / PH-1</strain>
        <strain evidence="3">PH-1 / ATCC MYA-4620 / FGSC 9075 / NRRL 31084</strain>
    </source>
</reference>
<keyword evidence="4" id="KW-1185">Reference proteome</keyword>
<accession>A0A098D8I9</accession>
<reference evidence="3 4" key="2">
    <citation type="journal article" date="2010" name="Nature">
        <title>Comparative genomics reveals mobile pathogenicity chromosomes in Fusarium.</title>
        <authorList>
            <person name="Ma L.J."/>
            <person name="van der Does H.C."/>
            <person name="Borkovich K.A."/>
            <person name="Coleman J.J."/>
            <person name="Daboussi M.J."/>
            <person name="Di Pietro A."/>
            <person name="Dufresne M."/>
            <person name="Freitag M."/>
            <person name="Grabherr M."/>
            <person name="Henrissat B."/>
            <person name="Houterman P.M."/>
            <person name="Kang S."/>
            <person name="Shim W.B."/>
            <person name="Woloshuk C."/>
            <person name="Xie X."/>
            <person name="Xu J.R."/>
            <person name="Antoniw J."/>
            <person name="Baker S.E."/>
            <person name="Bluhm B.H."/>
            <person name="Breakspear A."/>
            <person name="Brown D.W."/>
            <person name="Butchko R.A."/>
            <person name="Chapman S."/>
            <person name="Coulson R."/>
            <person name="Coutinho P.M."/>
            <person name="Danchin E.G."/>
            <person name="Diener A."/>
            <person name="Gale L.R."/>
            <person name="Gardiner D.M."/>
            <person name="Goff S."/>
            <person name="Hammond-Kosack K.E."/>
            <person name="Hilburn K."/>
            <person name="Hua-Van A."/>
            <person name="Jonkers W."/>
            <person name="Kazan K."/>
            <person name="Kodira C.D."/>
            <person name="Koehrsen M."/>
            <person name="Kumar L."/>
            <person name="Lee Y.H."/>
            <person name="Li L."/>
            <person name="Manners J.M."/>
            <person name="Miranda-Saavedra D."/>
            <person name="Mukherjee M."/>
            <person name="Park G."/>
            <person name="Park J."/>
            <person name="Park S.Y."/>
            <person name="Proctor R.H."/>
            <person name="Regev A."/>
            <person name="Ruiz-Roldan M.C."/>
            <person name="Sain D."/>
            <person name="Sakthikumar S."/>
            <person name="Sykes S."/>
            <person name="Schwartz D.C."/>
            <person name="Turgeon B.G."/>
            <person name="Wapinski I."/>
            <person name="Yoder O."/>
            <person name="Young S."/>
            <person name="Zeng Q."/>
            <person name="Zhou S."/>
            <person name="Galagan J."/>
            <person name="Cuomo C.A."/>
            <person name="Kistler H.C."/>
            <person name="Rep M."/>
        </authorList>
    </citation>
    <scope>GENOME REANNOTATION</scope>
    <source>
        <strain evidence="4">ATCC MYA-4620 / CBS 123657 / FGSC 9075 / NRRL 31084 / PH-1</strain>
        <strain evidence="3">PH-1 / ATCC MYA-4620 / FGSC 9075 / NRRL 31084</strain>
    </source>
</reference>
<dbReference type="Proteomes" id="UP000070720">
    <property type="component" value="Chromosome 1"/>
</dbReference>
<accession>I1S9Z1</accession>
<feature type="compositionally biased region" description="Basic and acidic residues" evidence="1">
    <location>
        <begin position="125"/>
        <end position="142"/>
    </location>
</feature>
<dbReference type="EnsemblFungi" id="CEF75258">
    <property type="protein sequence ID" value="CEF75258"/>
    <property type="gene ID" value="FGRRES_13672"/>
</dbReference>
<protein>
    <submittedName>
        <fullName evidence="2">Chromosome 1, complete genome</fullName>
    </submittedName>
</protein>
<sequence>MVGGRRLVFLVGGVMGPGTISGPIREWKFCLSCSYEARPRDFLGGKCKANAIMYQGDAEDRAIPGTLIRELVARVKTLWYLVSVPQLVIVRREEARKVFPQTIVMSQSAAHKVPVGPLVPSIQAHQERDPLSAERSGADRHSGSSMSG</sequence>
<reference evidence="3" key="4">
    <citation type="submission" date="2017-01" db="UniProtKB">
        <authorList>
            <consortium name="EnsemblFungi"/>
        </authorList>
    </citation>
    <scope>IDENTIFICATION</scope>
    <source>
        <strain evidence="3">PH-1 / ATCC MYA-4620 / FGSC 9075 / NRRL 31084</strain>
    </source>
</reference>
<name>I1S9Z1_GIBZE</name>
<dbReference type="VEuPathDB" id="FungiDB:FGRAMPH1_01G06907"/>
<dbReference type="AlphaFoldDB" id="I1S9Z1"/>
<feature type="region of interest" description="Disordered" evidence="1">
    <location>
        <begin position="125"/>
        <end position="148"/>
    </location>
</feature>
<dbReference type="RefSeq" id="XP_011318859.1">
    <property type="nucleotide sequence ID" value="XM_011320557.1"/>
</dbReference>
<dbReference type="OrthoDB" id="10371192at2759"/>
<dbReference type="KEGG" id="fgr:FGSG_13672"/>
<dbReference type="EMBL" id="HG970332">
    <property type="protein sequence ID" value="CEF75258.1"/>
    <property type="molecule type" value="Genomic_DNA"/>
</dbReference>
<evidence type="ECO:0000313" key="2">
    <source>
        <dbReference type="EMBL" id="CEF75258.1"/>
    </source>
</evidence>
<proteinExistence type="predicted"/>
<evidence type="ECO:0000313" key="4">
    <source>
        <dbReference type="Proteomes" id="UP000070720"/>
    </source>
</evidence>
<organism evidence="2 4">
    <name type="scientific">Gibberella zeae (strain ATCC MYA-4620 / CBS 123657 / FGSC 9075 / NRRL 31084 / PH-1)</name>
    <name type="common">Wheat head blight fungus</name>
    <name type="synonym">Fusarium graminearum</name>
    <dbReference type="NCBI Taxonomy" id="229533"/>
    <lineage>
        <taxon>Eukaryota</taxon>
        <taxon>Fungi</taxon>
        <taxon>Dikarya</taxon>
        <taxon>Ascomycota</taxon>
        <taxon>Pezizomycotina</taxon>
        <taxon>Sordariomycetes</taxon>
        <taxon>Hypocreomycetidae</taxon>
        <taxon>Hypocreales</taxon>
        <taxon>Nectriaceae</taxon>
        <taxon>Fusarium</taxon>
    </lineage>
</organism>
<evidence type="ECO:0000313" key="3">
    <source>
        <dbReference type="EnsemblFungi" id="CEF75258"/>
    </source>
</evidence>
<reference evidence="2 4" key="3">
    <citation type="journal article" date="2015" name="BMC Genomics">
        <title>The completed genome sequence of the pathogenic ascomycete fungus Fusarium graminearum.</title>
        <authorList>
            <person name="King R."/>
            <person name="Urban M."/>
            <person name="Hammond-Kosack M.C."/>
            <person name="Hassani-Pak K."/>
            <person name="Hammond-Kosack K.E."/>
        </authorList>
    </citation>
    <scope>NUCLEOTIDE SEQUENCE [LARGE SCALE GENOMIC DNA]</scope>
    <source>
        <strain evidence="4">ATCC MYA-4620 / CBS 123657 / FGSC 9075 / NRRL 31084 / PH-1</strain>
        <strain evidence="2">PH-1</strain>
    </source>
</reference>
<gene>
    <name evidence="2" type="ORF">FGRAMPH1_01T06907</name>
</gene>
<evidence type="ECO:0000256" key="1">
    <source>
        <dbReference type="SAM" id="MobiDB-lite"/>
    </source>
</evidence>